<evidence type="ECO:0000259" key="10">
    <source>
        <dbReference type="PROSITE" id="PS50014"/>
    </source>
</evidence>
<dbReference type="OMA" id="DTYAVMT"/>
<evidence type="ECO:0000256" key="5">
    <source>
        <dbReference type="ARBA" id="ARBA00023117"/>
    </source>
</evidence>
<dbReference type="GO" id="GO:0006368">
    <property type="term" value="P:transcription elongation by RNA polymerase II"/>
    <property type="evidence" value="ECO:0007669"/>
    <property type="project" value="TreeGrafter"/>
</dbReference>
<dbReference type="InterPro" id="IPR018359">
    <property type="entry name" value="Bromodomain_CS"/>
</dbReference>
<dbReference type="Gene3D" id="1.20.920.10">
    <property type="entry name" value="Bromodomain-like"/>
    <property type="match status" value="2"/>
</dbReference>
<dbReference type="SMART" id="SM00297">
    <property type="entry name" value="BROMO"/>
    <property type="match status" value="2"/>
</dbReference>
<feature type="domain" description="Bromo" evidence="10">
    <location>
        <begin position="245"/>
        <end position="315"/>
    </location>
</feature>
<dbReference type="GO" id="GO:0016586">
    <property type="term" value="C:RSC-type complex"/>
    <property type="evidence" value="ECO:0007669"/>
    <property type="project" value="InterPro"/>
</dbReference>
<gene>
    <name evidence="11" type="ORF">RHOBADRAFT_52348</name>
</gene>
<dbReference type="GO" id="GO:0003682">
    <property type="term" value="F:chromatin binding"/>
    <property type="evidence" value="ECO:0007669"/>
    <property type="project" value="TreeGrafter"/>
</dbReference>
<keyword evidence="5 8" id="KW-0103">Bromodomain</keyword>
<keyword evidence="3" id="KW-0156">Chromatin regulator</keyword>
<dbReference type="SUPFAM" id="SSF47370">
    <property type="entry name" value="Bromodomain"/>
    <property type="match status" value="2"/>
</dbReference>
<proteinExistence type="predicted"/>
<evidence type="ECO:0000313" key="11">
    <source>
        <dbReference type="EMBL" id="KPV76324.1"/>
    </source>
</evidence>
<feature type="region of interest" description="Disordered" evidence="9">
    <location>
        <begin position="179"/>
        <end position="224"/>
    </location>
</feature>
<keyword evidence="7" id="KW-0539">Nucleus</keyword>
<dbReference type="PROSITE" id="PS00633">
    <property type="entry name" value="BROMODOMAIN_1"/>
    <property type="match status" value="1"/>
</dbReference>
<dbReference type="Proteomes" id="UP000053890">
    <property type="component" value="Unassembled WGS sequence"/>
</dbReference>
<feature type="compositionally biased region" description="Low complexity" evidence="9">
    <location>
        <begin position="401"/>
        <end position="420"/>
    </location>
</feature>
<keyword evidence="4" id="KW-0805">Transcription regulation</keyword>
<evidence type="ECO:0000256" key="3">
    <source>
        <dbReference type="ARBA" id="ARBA00022853"/>
    </source>
</evidence>
<dbReference type="Pfam" id="PF00439">
    <property type="entry name" value="Bromodomain"/>
    <property type="match status" value="2"/>
</dbReference>
<dbReference type="PROSITE" id="PS50014">
    <property type="entry name" value="BROMODOMAIN_2"/>
    <property type="match status" value="2"/>
</dbReference>
<name>A0A194S702_RHOGW</name>
<sequence>MADTAGSPPPPSSRKKRVRGGVDTSLIIEEPRKRKYMGVELGGPSTRHGGRSGSPNPATIPATDPEGFERVKEQGTQLYDRLVAQTDPSDPARPLYYAFSELPSRDDYPDYYKMIKKPISFTEIKAKLDGRQYACLSDLRTDINQIYVNAKRYNAPGSQIFLDAKKQHKLLKDTYAVMTGEAPPPEEHDEHDEAPQPAPARGRQSGGARGGGAETGGATAGGKAATLRPWLNGKLDDVIALEDANGRNYAENFHVLPDRGLWPDYYQLIAEPMAFETVRARVQKNHYKAVEPFYQDVMTIFENAMFYNEESSRIWKDAMVLKKHFGNIMQEEPPEYVPPKKSHKRRPEPDISVSGPATGSGSRSRRQSSTFPAGEDGVGSEAGGYEDEDASEDEASRHGSVAPAAQQQQQPQPFAGVVQPKPEDIPIGDPYALPGGSPALAAALALPDNPLLGLGSASAALLNSPFPAPGPGAASLVSPSFKTLLNGSTSPSMPLNGRSLHAAPTAPDAAAPTTFHPRLVARLSAPDSSAPLLTRFEVRCVPSGAAFTLDTALLRQHALAVPSDTQRVEITPVLAGAPSSSRSTAKGKGRAAANGGAAAGAGAGRIVAARARPAALVSLVEDAVELPPAARADGSADLDVAVDGGSSRSGPKRYALVEPRAGLSTLEFVVGPAGAASEGDGQDDGQVQALRDGEEVYRLFVTR</sequence>
<dbReference type="AlphaFoldDB" id="A0A194S702"/>
<dbReference type="PRINTS" id="PR00503">
    <property type="entry name" value="BROMODOMAIN"/>
</dbReference>
<dbReference type="GO" id="GO:0006338">
    <property type="term" value="P:chromatin remodeling"/>
    <property type="evidence" value="ECO:0007669"/>
    <property type="project" value="InterPro"/>
</dbReference>
<evidence type="ECO:0000256" key="6">
    <source>
        <dbReference type="ARBA" id="ARBA00023163"/>
    </source>
</evidence>
<dbReference type="InterPro" id="IPR001487">
    <property type="entry name" value="Bromodomain"/>
</dbReference>
<dbReference type="PANTHER" id="PTHR16062:SF19">
    <property type="entry name" value="PROTEIN POLYBROMO-1"/>
    <property type="match status" value="1"/>
</dbReference>
<comment type="subcellular location">
    <subcellularLocation>
        <location evidence="1">Nucleus</location>
    </subcellularLocation>
</comment>
<dbReference type="InterPro" id="IPR037382">
    <property type="entry name" value="Rsc/polybromo"/>
</dbReference>
<organism evidence="11 12">
    <name type="scientific">Rhodotorula graminis (strain WP1)</name>
    <dbReference type="NCBI Taxonomy" id="578459"/>
    <lineage>
        <taxon>Eukaryota</taxon>
        <taxon>Fungi</taxon>
        <taxon>Dikarya</taxon>
        <taxon>Basidiomycota</taxon>
        <taxon>Pucciniomycotina</taxon>
        <taxon>Microbotryomycetes</taxon>
        <taxon>Sporidiobolales</taxon>
        <taxon>Sporidiobolaceae</taxon>
        <taxon>Rhodotorula</taxon>
    </lineage>
</organism>
<reference evidence="11 12" key="1">
    <citation type="journal article" date="2015" name="Front. Microbiol.">
        <title>Genome sequence of the plant growth promoting endophytic yeast Rhodotorula graminis WP1.</title>
        <authorList>
            <person name="Firrincieli A."/>
            <person name="Otillar R."/>
            <person name="Salamov A."/>
            <person name="Schmutz J."/>
            <person name="Khan Z."/>
            <person name="Redman R.S."/>
            <person name="Fleck N.D."/>
            <person name="Lindquist E."/>
            <person name="Grigoriev I.V."/>
            <person name="Doty S.L."/>
        </authorList>
    </citation>
    <scope>NUCLEOTIDE SEQUENCE [LARGE SCALE GENOMIC DNA]</scope>
    <source>
        <strain evidence="11 12">WP1</strain>
    </source>
</reference>
<dbReference type="GeneID" id="28976746"/>
<dbReference type="EMBL" id="KQ474076">
    <property type="protein sequence ID" value="KPV76324.1"/>
    <property type="molecule type" value="Genomic_DNA"/>
</dbReference>
<evidence type="ECO:0000256" key="4">
    <source>
        <dbReference type="ARBA" id="ARBA00023015"/>
    </source>
</evidence>
<dbReference type="STRING" id="578459.A0A194S702"/>
<accession>A0A194S702</accession>
<dbReference type="RefSeq" id="XP_018272373.1">
    <property type="nucleotide sequence ID" value="XM_018416298.1"/>
</dbReference>
<dbReference type="InterPro" id="IPR036427">
    <property type="entry name" value="Bromodomain-like_sf"/>
</dbReference>
<feature type="compositionally biased region" description="Basic and acidic residues" evidence="9">
    <location>
        <begin position="185"/>
        <end position="194"/>
    </location>
</feature>
<keyword evidence="2" id="KW-0677">Repeat</keyword>
<feature type="compositionally biased region" description="Gly residues" evidence="9">
    <location>
        <begin position="204"/>
        <end position="220"/>
    </location>
</feature>
<dbReference type="OrthoDB" id="6017at2759"/>
<feature type="region of interest" description="Disordered" evidence="9">
    <location>
        <begin position="331"/>
        <end position="432"/>
    </location>
</feature>
<dbReference type="CDD" id="cd04369">
    <property type="entry name" value="Bromodomain"/>
    <property type="match status" value="1"/>
</dbReference>
<evidence type="ECO:0000256" key="2">
    <source>
        <dbReference type="ARBA" id="ARBA00022737"/>
    </source>
</evidence>
<evidence type="ECO:0000256" key="8">
    <source>
        <dbReference type="PROSITE-ProRule" id="PRU00035"/>
    </source>
</evidence>
<feature type="compositionally biased region" description="Acidic residues" evidence="9">
    <location>
        <begin position="384"/>
        <end position="393"/>
    </location>
</feature>
<keyword evidence="6" id="KW-0804">Transcription</keyword>
<evidence type="ECO:0000256" key="9">
    <source>
        <dbReference type="SAM" id="MobiDB-lite"/>
    </source>
</evidence>
<evidence type="ECO:0000256" key="7">
    <source>
        <dbReference type="ARBA" id="ARBA00023242"/>
    </source>
</evidence>
<feature type="domain" description="Bromo" evidence="10">
    <location>
        <begin position="91"/>
        <end position="161"/>
    </location>
</feature>
<feature type="region of interest" description="Disordered" evidence="9">
    <location>
        <begin position="573"/>
        <end position="597"/>
    </location>
</feature>
<feature type="region of interest" description="Disordered" evidence="9">
    <location>
        <begin position="1"/>
        <end position="65"/>
    </location>
</feature>
<dbReference type="PANTHER" id="PTHR16062">
    <property type="entry name" value="SWI/SNF-RELATED"/>
    <property type="match status" value="1"/>
</dbReference>
<keyword evidence="12" id="KW-1185">Reference proteome</keyword>
<evidence type="ECO:0000256" key="1">
    <source>
        <dbReference type="ARBA" id="ARBA00004123"/>
    </source>
</evidence>
<protein>
    <recommendedName>
        <fullName evidence="10">Bromo domain-containing protein</fullName>
    </recommendedName>
</protein>
<evidence type="ECO:0000313" key="12">
    <source>
        <dbReference type="Proteomes" id="UP000053890"/>
    </source>
</evidence>